<dbReference type="InterPro" id="IPR035965">
    <property type="entry name" value="PAS-like_dom_sf"/>
</dbReference>
<dbReference type="InterPro" id="IPR003594">
    <property type="entry name" value="HATPase_dom"/>
</dbReference>
<dbReference type="InterPro" id="IPR005467">
    <property type="entry name" value="His_kinase_dom"/>
</dbReference>
<dbReference type="InterPro" id="IPR052162">
    <property type="entry name" value="Sensor_kinase/Photoreceptor"/>
</dbReference>
<dbReference type="Gene3D" id="1.10.287.130">
    <property type="match status" value="1"/>
</dbReference>
<feature type="domain" description="PAC" evidence="12">
    <location>
        <begin position="497"/>
        <end position="549"/>
    </location>
</feature>
<name>A0A1E5QPG4_9CYAN</name>
<sequence>MPTSISPSKARLQVLIVGEVPEDAQLPIEQLSACGFALAWRRVETLGDFAIALSEPLDLILIHTPLTQLDAIAALQLLRSRQLSLPAIVIGANGTIEEAVRCIKHGATDYLLKTQLTGLGALVQQVLAQQPPDPGSLNPLVEACPHLLYQMRLAPSQAAIFDYISPAVTPLTGYEPRAFYADPQLWFQRLHREDARQWRKSLQHHPGRSLSRLVRFFDKRDRLIWLAIQERPVYDSTGNLSSFVGAAYDASDRQQQWLDLENAARKYHKIFESANDAILIIDPNSYQILEVNEQAVQSLGYTRDEFTQLNIHQISSVSSPEFTEILNAQKHIAFEHLYRRKDGSLMPVEVSYCLLEANGQQFYQSTVRDITERQQLLKTLQALNEQLERRIAERSTSLKQLLEKLTLEIEQRQDVESALRASEEKFRQLAENIHQVFWMTDCNTEELLYINPAYEQIWQRPLSSLYKQSDSWIDAVHSEDRERVFMNYQRQLKGEHIKQEYRIVHPDGSIRWLGSTSFSILNEQGQIYRIAGLIEDITERKKNEEGIHESLIKEKELNELKSRFVCMTSHEFRTPLSSILSAAELLGYYGHHWDDNEKQEQLQIIQGAVQHMIELLEDVLLMGRTESDQLSFNPTLIDLDQFCKSLIHQLQISEQSRYIGQQHNLPKIRFSSVSQLRRSSEFKAYLDEKLLRQILTNLLSNSLKYSHPSSLIELNLQLTERTIVFQIKDTGIGIPADEIYNLFEPFYRCSNAKLVSGTGLGLAIVKKSVDLHGGTIEVSSQINVGTTFTVTLPINYWLATQENEIPS</sequence>
<dbReference type="InterPro" id="IPR013655">
    <property type="entry name" value="PAS_fold_3"/>
</dbReference>
<dbReference type="PANTHER" id="PTHR43304:SF1">
    <property type="entry name" value="PAC DOMAIN-CONTAINING PROTEIN"/>
    <property type="match status" value="1"/>
</dbReference>
<evidence type="ECO:0000259" key="9">
    <source>
        <dbReference type="PROSITE" id="PS50109"/>
    </source>
</evidence>
<feature type="coiled-coil region" evidence="8">
    <location>
        <begin position="370"/>
        <end position="432"/>
    </location>
</feature>
<evidence type="ECO:0000256" key="6">
    <source>
        <dbReference type="ARBA" id="ARBA00023012"/>
    </source>
</evidence>
<evidence type="ECO:0000259" key="12">
    <source>
        <dbReference type="PROSITE" id="PS50113"/>
    </source>
</evidence>
<dbReference type="Gene3D" id="3.30.450.20">
    <property type="entry name" value="PAS domain"/>
    <property type="match status" value="3"/>
</dbReference>
<dbReference type="Pfam" id="PF00512">
    <property type="entry name" value="HisKA"/>
    <property type="match status" value="1"/>
</dbReference>
<evidence type="ECO:0000256" key="8">
    <source>
        <dbReference type="SAM" id="Coils"/>
    </source>
</evidence>
<dbReference type="NCBIfam" id="TIGR00229">
    <property type="entry name" value="sensory_box"/>
    <property type="match status" value="2"/>
</dbReference>
<dbReference type="EMBL" id="MJGC01000037">
    <property type="protein sequence ID" value="OEJ76487.1"/>
    <property type="molecule type" value="Genomic_DNA"/>
</dbReference>
<reference evidence="13" key="1">
    <citation type="submission" date="2016-09" db="EMBL/GenBank/DDBJ databases">
        <title>Draft genome of thermotolerant cyanobacterium Desertifilum sp. strain IPPAS B-1220.</title>
        <authorList>
            <person name="Sinetova M.A."/>
            <person name="Bolakhan K."/>
            <person name="Zayadan B.K."/>
            <person name="Mironov K.S."/>
            <person name="Ustinova V."/>
            <person name="Kupriyanova E.V."/>
            <person name="Sidorov R.A."/>
            <person name="Skrypnik A.N."/>
            <person name="Gogoleva N.E."/>
            <person name="Gogolev Y.V."/>
            <person name="Los D.A."/>
        </authorList>
    </citation>
    <scope>NUCLEOTIDE SEQUENCE [LARGE SCALE GENOMIC DNA]</scope>
    <source>
        <strain evidence="13">IPPAS B-1220</strain>
    </source>
</reference>
<dbReference type="FunFam" id="3.30.565.10:FF:000006">
    <property type="entry name" value="Sensor histidine kinase WalK"/>
    <property type="match status" value="1"/>
</dbReference>
<gene>
    <name evidence="13" type="ORF">BH720_03840</name>
</gene>
<dbReference type="CDD" id="cd00082">
    <property type="entry name" value="HisKA"/>
    <property type="match status" value="1"/>
</dbReference>
<dbReference type="InterPro" id="IPR004358">
    <property type="entry name" value="Sig_transdc_His_kin-like_C"/>
</dbReference>
<dbReference type="Gene3D" id="3.40.50.2300">
    <property type="match status" value="1"/>
</dbReference>
<dbReference type="PANTHER" id="PTHR43304">
    <property type="entry name" value="PHYTOCHROME-LIKE PROTEIN CPH1"/>
    <property type="match status" value="1"/>
</dbReference>
<dbReference type="InterPro" id="IPR001789">
    <property type="entry name" value="Sig_transdc_resp-reg_receiver"/>
</dbReference>
<dbReference type="CDD" id="cd00156">
    <property type="entry name" value="REC"/>
    <property type="match status" value="1"/>
</dbReference>
<dbReference type="CDD" id="cd00130">
    <property type="entry name" value="PAS"/>
    <property type="match status" value="3"/>
</dbReference>
<dbReference type="Pfam" id="PF02518">
    <property type="entry name" value="HATPase_c"/>
    <property type="match status" value="1"/>
</dbReference>
<evidence type="ECO:0000256" key="7">
    <source>
        <dbReference type="PROSITE-ProRule" id="PRU00169"/>
    </source>
</evidence>
<dbReference type="SMART" id="SM00388">
    <property type="entry name" value="HisKA"/>
    <property type="match status" value="1"/>
</dbReference>
<dbReference type="Pfam" id="PF08447">
    <property type="entry name" value="PAS_3"/>
    <property type="match status" value="2"/>
</dbReference>
<dbReference type="InterPro" id="IPR011006">
    <property type="entry name" value="CheY-like_superfamily"/>
</dbReference>
<feature type="domain" description="PAC" evidence="12">
    <location>
        <begin position="332"/>
        <end position="382"/>
    </location>
</feature>
<dbReference type="Gene3D" id="3.30.565.10">
    <property type="entry name" value="Histidine kinase-like ATPase, C-terminal domain"/>
    <property type="match status" value="1"/>
</dbReference>
<comment type="caution">
    <text evidence="7">Lacks conserved residue(s) required for the propagation of feature annotation.</text>
</comment>
<evidence type="ECO:0000259" key="10">
    <source>
        <dbReference type="PROSITE" id="PS50110"/>
    </source>
</evidence>
<evidence type="ECO:0000313" key="13">
    <source>
        <dbReference type="EMBL" id="OEJ76487.1"/>
    </source>
</evidence>
<organism evidence="13">
    <name type="scientific">Desertifilum tharense IPPAS B-1220</name>
    <dbReference type="NCBI Taxonomy" id="1781255"/>
    <lineage>
        <taxon>Bacteria</taxon>
        <taxon>Bacillati</taxon>
        <taxon>Cyanobacteriota</taxon>
        <taxon>Cyanophyceae</taxon>
        <taxon>Desertifilales</taxon>
        <taxon>Desertifilaceae</taxon>
        <taxon>Desertifilum</taxon>
    </lineage>
</organism>
<feature type="domain" description="PAC" evidence="12">
    <location>
        <begin position="210"/>
        <end position="262"/>
    </location>
</feature>
<dbReference type="SUPFAM" id="SSF47384">
    <property type="entry name" value="Homodimeric domain of signal transducing histidine kinase"/>
    <property type="match status" value="1"/>
</dbReference>
<accession>A0A1E5QPG4</accession>
<comment type="catalytic activity">
    <reaction evidence="1">
        <text>ATP + protein L-histidine = ADP + protein N-phospho-L-histidine.</text>
        <dbReference type="EC" id="2.7.13.3"/>
    </reaction>
</comment>
<dbReference type="InterPro" id="IPR036890">
    <property type="entry name" value="HATPase_C_sf"/>
</dbReference>
<dbReference type="Pfam" id="PF13426">
    <property type="entry name" value="PAS_9"/>
    <property type="match status" value="1"/>
</dbReference>
<dbReference type="PROSITE" id="PS50110">
    <property type="entry name" value="RESPONSE_REGULATORY"/>
    <property type="match status" value="1"/>
</dbReference>
<dbReference type="SMART" id="SM00091">
    <property type="entry name" value="PAS"/>
    <property type="match status" value="3"/>
</dbReference>
<dbReference type="SUPFAM" id="SSF55785">
    <property type="entry name" value="PYP-like sensor domain (PAS domain)"/>
    <property type="match status" value="3"/>
</dbReference>
<dbReference type="CDD" id="cd00075">
    <property type="entry name" value="HATPase"/>
    <property type="match status" value="1"/>
</dbReference>
<dbReference type="PRINTS" id="PR00344">
    <property type="entry name" value="BCTRLSENSOR"/>
</dbReference>
<feature type="domain" description="Histidine kinase" evidence="9">
    <location>
        <begin position="567"/>
        <end position="796"/>
    </location>
</feature>
<keyword evidence="5" id="KW-0418">Kinase</keyword>
<dbReference type="InterPro" id="IPR003661">
    <property type="entry name" value="HisK_dim/P_dom"/>
</dbReference>
<keyword evidence="3" id="KW-0597">Phosphoprotein</keyword>
<dbReference type="SUPFAM" id="SSF55874">
    <property type="entry name" value="ATPase domain of HSP90 chaperone/DNA topoisomerase II/histidine kinase"/>
    <property type="match status" value="1"/>
</dbReference>
<protein>
    <recommendedName>
        <fullName evidence="2">histidine kinase</fullName>
        <ecNumber evidence="2">2.7.13.3</ecNumber>
    </recommendedName>
</protein>
<evidence type="ECO:0000256" key="2">
    <source>
        <dbReference type="ARBA" id="ARBA00012438"/>
    </source>
</evidence>
<dbReference type="SMART" id="SM00086">
    <property type="entry name" value="PAC"/>
    <property type="match status" value="3"/>
</dbReference>
<dbReference type="PROSITE" id="PS50112">
    <property type="entry name" value="PAS"/>
    <property type="match status" value="2"/>
</dbReference>
<dbReference type="InterPro" id="IPR000700">
    <property type="entry name" value="PAS-assoc_C"/>
</dbReference>
<evidence type="ECO:0000256" key="5">
    <source>
        <dbReference type="ARBA" id="ARBA00022777"/>
    </source>
</evidence>
<dbReference type="PROSITE" id="PS50109">
    <property type="entry name" value="HIS_KIN"/>
    <property type="match status" value="1"/>
</dbReference>
<evidence type="ECO:0000256" key="3">
    <source>
        <dbReference type="ARBA" id="ARBA00022553"/>
    </source>
</evidence>
<dbReference type="RefSeq" id="WP_069965840.1">
    <property type="nucleotide sequence ID" value="NZ_CM124774.1"/>
</dbReference>
<evidence type="ECO:0000259" key="11">
    <source>
        <dbReference type="PROSITE" id="PS50112"/>
    </source>
</evidence>
<dbReference type="InterPro" id="IPR000014">
    <property type="entry name" value="PAS"/>
</dbReference>
<keyword evidence="4" id="KW-0808">Transferase</keyword>
<keyword evidence="6" id="KW-0902">Two-component regulatory system</keyword>
<proteinExistence type="predicted"/>
<dbReference type="GO" id="GO:0000155">
    <property type="term" value="F:phosphorelay sensor kinase activity"/>
    <property type="evidence" value="ECO:0007669"/>
    <property type="project" value="InterPro"/>
</dbReference>
<dbReference type="SUPFAM" id="SSF52172">
    <property type="entry name" value="CheY-like"/>
    <property type="match status" value="1"/>
</dbReference>
<dbReference type="OrthoDB" id="9770795at2"/>
<feature type="domain" description="Response regulatory" evidence="10">
    <location>
        <begin position="13"/>
        <end position="128"/>
    </location>
</feature>
<dbReference type="PROSITE" id="PS50113">
    <property type="entry name" value="PAC"/>
    <property type="match status" value="3"/>
</dbReference>
<dbReference type="SMART" id="SM00387">
    <property type="entry name" value="HATPase_c"/>
    <property type="match status" value="1"/>
</dbReference>
<dbReference type="InterPro" id="IPR036097">
    <property type="entry name" value="HisK_dim/P_sf"/>
</dbReference>
<feature type="domain" description="PAS" evidence="11">
    <location>
        <begin position="422"/>
        <end position="495"/>
    </location>
</feature>
<dbReference type="SMART" id="SM00448">
    <property type="entry name" value="REC"/>
    <property type="match status" value="1"/>
</dbReference>
<dbReference type="EC" id="2.7.13.3" evidence="2"/>
<evidence type="ECO:0000256" key="1">
    <source>
        <dbReference type="ARBA" id="ARBA00000085"/>
    </source>
</evidence>
<dbReference type="STRING" id="1781255.BH720_03840"/>
<evidence type="ECO:0000256" key="4">
    <source>
        <dbReference type="ARBA" id="ARBA00022679"/>
    </source>
</evidence>
<dbReference type="AlphaFoldDB" id="A0A1E5QPG4"/>
<keyword evidence="8" id="KW-0175">Coiled coil</keyword>
<dbReference type="InterPro" id="IPR001610">
    <property type="entry name" value="PAC"/>
</dbReference>
<comment type="caution">
    <text evidence="13">The sequence shown here is derived from an EMBL/GenBank/DDBJ whole genome shotgun (WGS) entry which is preliminary data.</text>
</comment>
<feature type="domain" description="PAS" evidence="11">
    <location>
        <begin position="263"/>
        <end position="321"/>
    </location>
</feature>